<evidence type="ECO:0008006" key="3">
    <source>
        <dbReference type="Google" id="ProtNLM"/>
    </source>
</evidence>
<keyword evidence="2" id="KW-1185">Reference proteome</keyword>
<evidence type="ECO:0000313" key="2">
    <source>
        <dbReference type="Proteomes" id="UP000182149"/>
    </source>
</evidence>
<accession>A0A1L8QR35</accession>
<comment type="caution">
    <text evidence="1">The sequence shown here is derived from an EMBL/GenBank/DDBJ whole genome shotgun (WGS) entry which is preliminary data.</text>
</comment>
<proteinExistence type="predicted"/>
<protein>
    <recommendedName>
        <fullName evidence="3">DUF1803 domain-containing protein</fullName>
    </recommendedName>
</protein>
<dbReference type="STRING" id="328396.RU93_GL000431"/>
<dbReference type="OrthoDB" id="2194666at2"/>
<dbReference type="InterPro" id="IPR014924">
    <property type="entry name" value="DUF1803"/>
</dbReference>
<gene>
    <name evidence="1" type="ORF">RU93_GL000431</name>
</gene>
<name>A0A1L8QR35_9ENTE</name>
<evidence type="ECO:0000313" key="1">
    <source>
        <dbReference type="EMBL" id="OJG09981.1"/>
    </source>
</evidence>
<reference evidence="1 2" key="1">
    <citation type="submission" date="2014-12" db="EMBL/GenBank/DDBJ databases">
        <title>Draft genome sequences of 29 type strains of Enterococci.</title>
        <authorList>
            <person name="Zhong Z."/>
            <person name="Sun Z."/>
            <person name="Liu W."/>
            <person name="Zhang W."/>
            <person name="Zhang H."/>
        </authorList>
    </citation>
    <scope>NUCLEOTIDE SEQUENCE [LARGE SCALE GENOMIC DNA]</scope>
    <source>
        <strain evidence="1 2">DSM 17690</strain>
    </source>
</reference>
<dbReference type="Proteomes" id="UP000182149">
    <property type="component" value="Unassembled WGS sequence"/>
</dbReference>
<dbReference type="RefSeq" id="WP_071875144.1">
    <property type="nucleotide sequence ID" value="NZ_JBHSHF010000013.1"/>
</dbReference>
<sequence>MKVMVKTENQSLEAIISSSFFQELCNLLNNESKPTLREIKQQISTPKIDQQLDMLIKEAIVKREDKRYSLLLPTMQASTSMTYEMVKEKVISYLAALSLEERSIAFIHLYPKNKDYSPFLLDETVPFSYYATIFNDLVTITSLATQEDAWTLPHYFQSHLKSAANSLFEPMESLIGDVDPHYYLDQVWTILDKIQQQRRRIRENIFLTSLQQFQLIDYQDRWVVTVPIQTSLTTFGLNRELEEEFSHLSFAEQCMLLGECLQYFRLSQLTVITM</sequence>
<dbReference type="Pfam" id="PF08820">
    <property type="entry name" value="DUF1803"/>
    <property type="match status" value="1"/>
</dbReference>
<organism evidence="1 2">
    <name type="scientific">Enterococcus aquimarinus</name>
    <dbReference type="NCBI Taxonomy" id="328396"/>
    <lineage>
        <taxon>Bacteria</taxon>
        <taxon>Bacillati</taxon>
        <taxon>Bacillota</taxon>
        <taxon>Bacilli</taxon>
        <taxon>Lactobacillales</taxon>
        <taxon>Enterococcaceae</taxon>
        <taxon>Enterococcus</taxon>
    </lineage>
</organism>
<dbReference type="AlphaFoldDB" id="A0A1L8QR35"/>
<dbReference type="EMBL" id="JXKD01000011">
    <property type="protein sequence ID" value="OJG09981.1"/>
    <property type="molecule type" value="Genomic_DNA"/>
</dbReference>